<dbReference type="Proteomes" id="UP001161389">
    <property type="component" value="Unassembled WGS sequence"/>
</dbReference>
<protein>
    <recommendedName>
        <fullName evidence="5">Tetratricopeptide repeat protein</fullName>
    </recommendedName>
</protein>
<reference evidence="3" key="2">
    <citation type="submission" date="2023-01" db="EMBL/GenBank/DDBJ databases">
        <title>Draft genome sequence of Litoribrevibacter albus strain NBRC 110071.</title>
        <authorList>
            <person name="Sun Q."/>
            <person name="Mori K."/>
        </authorList>
    </citation>
    <scope>NUCLEOTIDE SEQUENCE</scope>
    <source>
        <strain evidence="3">NBRC 110071</strain>
    </source>
</reference>
<dbReference type="RefSeq" id="WP_284378119.1">
    <property type="nucleotide sequence ID" value="NZ_BSNM01000003.1"/>
</dbReference>
<organism evidence="3 4">
    <name type="scientific">Litoribrevibacter albus</name>
    <dbReference type="NCBI Taxonomy" id="1473156"/>
    <lineage>
        <taxon>Bacteria</taxon>
        <taxon>Pseudomonadati</taxon>
        <taxon>Pseudomonadota</taxon>
        <taxon>Gammaproteobacteria</taxon>
        <taxon>Oceanospirillales</taxon>
        <taxon>Oceanospirillaceae</taxon>
        <taxon>Litoribrevibacter</taxon>
    </lineage>
</organism>
<dbReference type="Gene3D" id="1.25.40.10">
    <property type="entry name" value="Tetratricopeptide repeat domain"/>
    <property type="match status" value="2"/>
</dbReference>
<dbReference type="AlphaFoldDB" id="A0AA37S631"/>
<dbReference type="PANTHER" id="PTHR44943:SF8">
    <property type="entry name" value="TPR REPEAT-CONTAINING PROTEIN MJ0263"/>
    <property type="match status" value="1"/>
</dbReference>
<evidence type="ECO:0000256" key="1">
    <source>
        <dbReference type="ARBA" id="ARBA00022737"/>
    </source>
</evidence>
<comment type="caution">
    <text evidence="3">The sequence shown here is derived from an EMBL/GenBank/DDBJ whole genome shotgun (WGS) entry which is preliminary data.</text>
</comment>
<evidence type="ECO:0000313" key="3">
    <source>
        <dbReference type="EMBL" id="GLQ29901.1"/>
    </source>
</evidence>
<sequence length="437" mass="50528">MFVSGRRYLYLLFICLTVLSGCKSQAIKENFAPEVSYADSYISVPPSQSHFISLLVSGDYLTLELELDGYYQAYLDNPMNDQALDWAYSSFEVDNLEFLKFLDLWVKNSPKNYYPYLARGIYFTHMGGLSRGTRYANETSKEQFFQMEKYFENALADFEKTESIREHLLPEYCAKSYIYRASRRELSRSEQKANLIAYADGMLKAHPYSSVIRHCFMTSLLPRWHGSYPEMISQAKRTKSRWNINPKLKSLYFRVPIDKAEMEVSIGRFSKALEILDKVLEYGNDAGVLAAKGDVYMRLRDDEKAIQFYELSLKQDLYNSKVSSVFTPLVYKVAIDEFQANRYDQARGMLDKILFINSTDHYALLLYGRSFMLEQRFNDSVGYLKQSIDANPFFQPAWQYLLASLAQIGDEAGLTEYCLQAAVVFPSVECPKIDIRS</sequence>
<gene>
    <name evidence="3" type="ORF">GCM10007876_03790</name>
</gene>
<dbReference type="SUPFAM" id="SSF48452">
    <property type="entry name" value="TPR-like"/>
    <property type="match status" value="1"/>
</dbReference>
<evidence type="ECO:0000256" key="2">
    <source>
        <dbReference type="ARBA" id="ARBA00022803"/>
    </source>
</evidence>
<proteinExistence type="predicted"/>
<dbReference type="PANTHER" id="PTHR44943">
    <property type="entry name" value="CELLULOSE SYNTHASE OPERON PROTEIN C"/>
    <property type="match status" value="1"/>
</dbReference>
<evidence type="ECO:0008006" key="5">
    <source>
        <dbReference type="Google" id="ProtNLM"/>
    </source>
</evidence>
<keyword evidence="1" id="KW-0677">Repeat</keyword>
<dbReference type="InterPro" id="IPR011990">
    <property type="entry name" value="TPR-like_helical_dom_sf"/>
</dbReference>
<evidence type="ECO:0000313" key="4">
    <source>
        <dbReference type="Proteomes" id="UP001161389"/>
    </source>
</evidence>
<dbReference type="InterPro" id="IPR051685">
    <property type="entry name" value="Ycf3/AcsC/BcsC/TPR_MFPF"/>
</dbReference>
<reference evidence="3" key="1">
    <citation type="journal article" date="2014" name="Int. J. Syst. Evol. Microbiol.">
        <title>Complete genome sequence of Corynebacterium casei LMG S-19264T (=DSM 44701T), isolated from a smear-ripened cheese.</title>
        <authorList>
            <consortium name="US DOE Joint Genome Institute (JGI-PGF)"/>
            <person name="Walter F."/>
            <person name="Albersmeier A."/>
            <person name="Kalinowski J."/>
            <person name="Ruckert C."/>
        </authorList>
    </citation>
    <scope>NUCLEOTIDE SEQUENCE</scope>
    <source>
        <strain evidence="3">NBRC 110071</strain>
    </source>
</reference>
<name>A0AA37S631_9GAMM</name>
<keyword evidence="4" id="KW-1185">Reference proteome</keyword>
<dbReference type="PROSITE" id="PS51257">
    <property type="entry name" value="PROKAR_LIPOPROTEIN"/>
    <property type="match status" value="1"/>
</dbReference>
<keyword evidence="2" id="KW-0802">TPR repeat</keyword>
<dbReference type="EMBL" id="BSNM01000003">
    <property type="protein sequence ID" value="GLQ29901.1"/>
    <property type="molecule type" value="Genomic_DNA"/>
</dbReference>
<accession>A0AA37S631</accession>